<feature type="transmembrane region" description="Helical" evidence="1">
    <location>
        <begin position="317"/>
        <end position="336"/>
    </location>
</feature>
<evidence type="ECO:0000313" key="3">
    <source>
        <dbReference type="EMBL" id="AGB29487.1"/>
    </source>
</evidence>
<feature type="transmembrane region" description="Helical" evidence="1">
    <location>
        <begin position="209"/>
        <end position="228"/>
    </location>
</feature>
<evidence type="ECO:0000313" key="4">
    <source>
        <dbReference type="Proteomes" id="UP000010862"/>
    </source>
</evidence>
<dbReference type="PATRIC" id="fig|908937.9.peg.2349"/>
<feature type="transmembrane region" description="Helical" evidence="1">
    <location>
        <begin position="117"/>
        <end position="135"/>
    </location>
</feature>
<feature type="transmembrane region" description="Helical" evidence="1">
    <location>
        <begin position="186"/>
        <end position="202"/>
    </location>
</feature>
<dbReference type="AlphaFoldDB" id="L0JFZ2"/>
<dbReference type="Proteomes" id="UP000010862">
    <property type="component" value="Chromosome 2"/>
</dbReference>
<feature type="domain" description="Acyltransferase 3" evidence="2">
    <location>
        <begin position="8"/>
        <end position="328"/>
    </location>
</feature>
<keyword evidence="1" id="KW-0812">Transmembrane</keyword>
<feature type="transmembrane region" description="Helical" evidence="1">
    <location>
        <begin position="51"/>
        <end position="73"/>
    </location>
</feature>
<dbReference type="HOGENOM" id="CLU_023915_2_0_10"/>
<protein>
    <recommendedName>
        <fullName evidence="2">Acyltransferase 3 domain-containing protein</fullName>
    </recommendedName>
</protein>
<dbReference type="GO" id="GO:0016747">
    <property type="term" value="F:acyltransferase activity, transferring groups other than amino-acyl groups"/>
    <property type="evidence" value="ECO:0007669"/>
    <property type="project" value="InterPro"/>
</dbReference>
<name>L0JFZ2_PREDD</name>
<dbReference type="Pfam" id="PF01757">
    <property type="entry name" value="Acyl_transf_3"/>
    <property type="match status" value="1"/>
</dbReference>
<keyword evidence="1" id="KW-1133">Transmembrane helix</keyword>
<keyword evidence="1" id="KW-0472">Membrane</keyword>
<keyword evidence="4" id="KW-1185">Reference proteome</keyword>
<sequence length="356" mass="40768">MGRMEHVEYIDALKGFGMFLVVMGHVIAWSFDSYGAGFYVPEATDTPAVLLWWHVIYSFHMPLLFWISGCLLVSPSRPFAANMLPGYLWRKTYTLLIPFFVAGLTFMAITGEPFTKYWFLRTLFIFILMSLPYELVRQRGLKGHRRLVVGVDIAYYMVLVQVIKILSWKHRGDIVDVLWDSEHMLHFQYFVFGIFCSRYFSLKKLLDSNWCYTVALVLFCCGTFITNASNQSEWATQTAYLLVPYCGIICAHYLFKSRFTSGRFVEWLKGLGRHSLEVYILHFYFVISIPQVGAYVIRGMQEDAFHGSMASTAQLLYGAAVACIICVLSLLATRVLRSSNALSLLLLGRKNKKPNG</sequence>
<feature type="transmembrane region" description="Helical" evidence="1">
    <location>
        <begin position="147"/>
        <end position="166"/>
    </location>
</feature>
<gene>
    <name evidence="3" type="ordered locus">Prede_2214</name>
</gene>
<feature type="transmembrane region" description="Helical" evidence="1">
    <location>
        <begin position="12"/>
        <end position="31"/>
    </location>
</feature>
<feature type="transmembrane region" description="Helical" evidence="1">
    <location>
        <begin position="93"/>
        <end position="111"/>
    </location>
</feature>
<reference evidence="3" key="1">
    <citation type="submission" date="2012-02" db="EMBL/GenBank/DDBJ databases">
        <title>Complete sequence of chromosome 2 of Prevotella dentalis DSM 3688.</title>
        <authorList>
            <consortium name="US DOE Joint Genome Institute (JGI-PGF)"/>
            <person name="Lucas S."/>
            <person name="Copeland A."/>
            <person name="Lapidus A."/>
            <person name="Glavina del Rio T."/>
            <person name="Dalin E."/>
            <person name="Tice H."/>
            <person name="Bruce D."/>
            <person name="Goodwin L."/>
            <person name="Pitluck S."/>
            <person name="Peters L."/>
            <person name="Mikhailova N."/>
            <person name="Chertkov O."/>
            <person name="Kyrpides N."/>
            <person name="Mavromatis K."/>
            <person name="Ivanova N."/>
            <person name="Brettin T."/>
            <person name="Detter J.C."/>
            <person name="Han C."/>
            <person name="Larimer F."/>
            <person name="Land M."/>
            <person name="Hauser L."/>
            <person name="Markowitz V."/>
            <person name="Cheng J.-F."/>
            <person name="Hugenholtz P."/>
            <person name="Woyke T."/>
            <person name="Wu D."/>
            <person name="Gronow S."/>
            <person name="Wellnitz S."/>
            <person name="Brambilla E."/>
            <person name="Klenk H.-P."/>
            <person name="Eisen J.A."/>
        </authorList>
    </citation>
    <scope>NUCLEOTIDE SEQUENCE</scope>
    <source>
        <strain evidence="3">DSM 3688</strain>
    </source>
</reference>
<evidence type="ECO:0000256" key="1">
    <source>
        <dbReference type="SAM" id="Phobius"/>
    </source>
</evidence>
<dbReference type="KEGG" id="pdt:Prede_2214"/>
<organism evidence="3 4">
    <name type="scientific">Prevotella dentalis (strain ATCC 49559 / DSM 3688 / JCM 13448 / NCTC 12043 / ES 2772)</name>
    <name type="common">Mitsuokella dentalis</name>
    <dbReference type="NCBI Taxonomy" id="908937"/>
    <lineage>
        <taxon>Bacteria</taxon>
        <taxon>Pseudomonadati</taxon>
        <taxon>Bacteroidota</taxon>
        <taxon>Bacteroidia</taxon>
        <taxon>Bacteroidales</taxon>
        <taxon>Prevotellaceae</taxon>
        <taxon>Prevotella</taxon>
    </lineage>
</organism>
<dbReference type="InterPro" id="IPR002656">
    <property type="entry name" value="Acyl_transf_3_dom"/>
</dbReference>
<feature type="transmembrane region" description="Helical" evidence="1">
    <location>
        <begin position="234"/>
        <end position="255"/>
    </location>
</feature>
<dbReference type="EMBL" id="CP003369">
    <property type="protein sequence ID" value="AGB29487.1"/>
    <property type="molecule type" value="Genomic_DNA"/>
</dbReference>
<proteinExistence type="predicted"/>
<accession>L0JFZ2</accession>
<feature type="transmembrane region" description="Helical" evidence="1">
    <location>
        <begin position="276"/>
        <end position="297"/>
    </location>
</feature>
<evidence type="ECO:0000259" key="2">
    <source>
        <dbReference type="Pfam" id="PF01757"/>
    </source>
</evidence>